<keyword evidence="8" id="KW-1185">Reference proteome</keyword>
<dbReference type="CDD" id="cd13694">
    <property type="entry name" value="PBP2_Cysteine"/>
    <property type="match status" value="1"/>
</dbReference>
<dbReference type="PANTHER" id="PTHR30085:SF6">
    <property type="entry name" value="ABC TRANSPORTER GLUTAMINE-BINDING PROTEIN GLNH"/>
    <property type="match status" value="1"/>
</dbReference>
<dbReference type="SUPFAM" id="SSF53850">
    <property type="entry name" value="Periplasmic binding protein-like II"/>
    <property type="match status" value="1"/>
</dbReference>
<accession>A0A7M1LHK1</accession>
<keyword evidence="2" id="KW-0813">Transport</keyword>
<protein>
    <submittedName>
        <fullName evidence="7">Cysteine ABC transporter substrate-binding protein</fullName>
    </submittedName>
</protein>
<name>A0A7M1LHK1_9BACT</name>
<evidence type="ECO:0000256" key="3">
    <source>
        <dbReference type="ARBA" id="ARBA00022729"/>
    </source>
</evidence>
<dbReference type="OrthoDB" id="368476at2"/>
<dbReference type="InterPro" id="IPR051455">
    <property type="entry name" value="Bact_solute-bind_prot3"/>
</dbReference>
<dbReference type="Gene3D" id="3.40.190.10">
    <property type="entry name" value="Periplasmic binding protein-like II"/>
    <property type="match status" value="2"/>
</dbReference>
<sequence>MKKILTIFTALALSFITLNASSLDEIQKRGIVKIGVFGDKLPFGYIDSDGKNAGYDIELAKRIAKELFGDESKVEYLLVDPATRVEFLNANKVDIILANFTKTKERERVVDFASPYMKVSIGVVSKESNPIKSVDDLKGKTLLINKGTTSDLYFTKNKPDAKILKFDQIAETLAAMLDGRGDALAHDNVFLFAWAKNNPGHVVAIEALGNEDVIAPAVKKGNKELLNWLNELIAKLESEKFFAAAYDKTIRPVYGDDINPASVLIEK</sequence>
<dbReference type="InterPro" id="IPR001638">
    <property type="entry name" value="Solute-binding_3/MltF_N"/>
</dbReference>
<evidence type="ECO:0000256" key="5">
    <source>
        <dbReference type="SAM" id="SignalP"/>
    </source>
</evidence>
<organism evidence="7 8">
    <name type="scientific">Campylobacter corcagiensis</name>
    <dbReference type="NCBI Taxonomy" id="1448857"/>
    <lineage>
        <taxon>Bacteria</taxon>
        <taxon>Pseudomonadati</taxon>
        <taxon>Campylobacterota</taxon>
        <taxon>Epsilonproteobacteria</taxon>
        <taxon>Campylobacterales</taxon>
        <taxon>Campylobacteraceae</taxon>
        <taxon>Campylobacter</taxon>
    </lineage>
</organism>
<feature type="domain" description="Solute-binding protein family 3/N-terminal" evidence="6">
    <location>
        <begin position="31"/>
        <end position="253"/>
    </location>
</feature>
<dbReference type="GO" id="GO:0030288">
    <property type="term" value="C:outer membrane-bounded periplasmic space"/>
    <property type="evidence" value="ECO:0007669"/>
    <property type="project" value="TreeGrafter"/>
</dbReference>
<keyword evidence="3 5" id="KW-0732">Signal</keyword>
<gene>
    <name evidence="7" type="ORF">IMC76_04580</name>
</gene>
<evidence type="ECO:0000259" key="6">
    <source>
        <dbReference type="SMART" id="SM00062"/>
    </source>
</evidence>
<feature type="signal peptide" evidence="5">
    <location>
        <begin position="1"/>
        <end position="20"/>
    </location>
</feature>
<dbReference type="AlphaFoldDB" id="A0A7M1LHK1"/>
<dbReference type="PROSITE" id="PS01039">
    <property type="entry name" value="SBP_BACTERIAL_3"/>
    <property type="match status" value="1"/>
</dbReference>
<dbReference type="GO" id="GO:0006865">
    <property type="term" value="P:amino acid transport"/>
    <property type="evidence" value="ECO:0007669"/>
    <property type="project" value="TreeGrafter"/>
</dbReference>
<dbReference type="InterPro" id="IPR018313">
    <property type="entry name" value="SBP_3_CS"/>
</dbReference>
<dbReference type="SMART" id="SM00062">
    <property type="entry name" value="PBPb"/>
    <property type="match status" value="1"/>
</dbReference>
<dbReference type="GO" id="GO:0005576">
    <property type="term" value="C:extracellular region"/>
    <property type="evidence" value="ECO:0007669"/>
    <property type="project" value="TreeGrafter"/>
</dbReference>
<dbReference type="Proteomes" id="UP000594749">
    <property type="component" value="Chromosome"/>
</dbReference>
<dbReference type="Pfam" id="PF00497">
    <property type="entry name" value="SBP_bac_3"/>
    <property type="match status" value="1"/>
</dbReference>
<dbReference type="PANTHER" id="PTHR30085">
    <property type="entry name" value="AMINO ACID ABC TRANSPORTER PERMEASE"/>
    <property type="match status" value="1"/>
</dbReference>
<evidence type="ECO:0000313" key="8">
    <source>
        <dbReference type="Proteomes" id="UP000594749"/>
    </source>
</evidence>
<evidence type="ECO:0000256" key="4">
    <source>
        <dbReference type="RuleBase" id="RU003744"/>
    </source>
</evidence>
<reference evidence="7 8" key="1">
    <citation type="submission" date="2020-10" db="EMBL/GenBank/DDBJ databases">
        <title>Campylobacter and Helicobacter PacBio genomes.</title>
        <authorList>
            <person name="Lane C."/>
        </authorList>
    </citation>
    <scope>NUCLEOTIDE SEQUENCE [LARGE SCALE GENOMIC DNA]</scope>
    <source>
        <strain evidence="7 8">2016D-0077</strain>
    </source>
</reference>
<dbReference type="EMBL" id="CP063078">
    <property type="protein sequence ID" value="QOQ88069.1"/>
    <property type="molecule type" value="Genomic_DNA"/>
</dbReference>
<evidence type="ECO:0000313" key="7">
    <source>
        <dbReference type="EMBL" id="QOQ88069.1"/>
    </source>
</evidence>
<proteinExistence type="inferred from homology"/>
<feature type="chain" id="PRO_5029735241" evidence="5">
    <location>
        <begin position="21"/>
        <end position="267"/>
    </location>
</feature>
<comment type="similarity">
    <text evidence="1 4">Belongs to the bacterial solute-binding protein 3 family.</text>
</comment>
<evidence type="ECO:0000256" key="1">
    <source>
        <dbReference type="ARBA" id="ARBA00010333"/>
    </source>
</evidence>
<dbReference type="RefSeq" id="WP_025801832.1">
    <property type="nucleotide sequence ID" value="NZ_CP053842.1"/>
</dbReference>
<evidence type="ECO:0000256" key="2">
    <source>
        <dbReference type="ARBA" id="ARBA00022448"/>
    </source>
</evidence>